<name>A0A0V1AZF8_TRISP</name>
<gene>
    <name evidence="1" type="ORF">T01_3901</name>
</gene>
<dbReference type="EMBL" id="JYDH01000149">
    <property type="protein sequence ID" value="KRY30168.1"/>
    <property type="molecule type" value="Genomic_DNA"/>
</dbReference>
<reference evidence="1 2" key="1">
    <citation type="submission" date="2015-01" db="EMBL/GenBank/DDBJ databases">
        <title>Evolution of Trichinella species and genotypes.</title>
        <authorList>
            <person name="Korhonen P.K."/>
            <person name="Edoardo P."/>
            <person name="Giuseppe L.R."/>
            <person name="Gasser R.B."/>
        </authorList>
    </citation>
    <scope>NUCLEOTIDE SEQUENCE [LARGE SCALE GENOMIC DNA]</scope>
    <source>
        <strain evidence="1">ISS3</strain>
    </source>
</reference>
<sequence>MTVIVKIQYWIVFILKLKLAISTMNSWTSATGKRPFSSTIRSCTPTMKGPLFSCKALWNR</sequence>
<evidence type="ECO:0000313" key="2">
    <source>
        <dbReference type="Proteomes" id="UP000054776"/>
    </source>
</evidence>
<dbReference type="InParanoid" id="A0A0V1AZF8"/>
<dbReference type="Proteomes" id="UP000054776">
    <property type="component" value="Unassembled WGS sequence"/>
</dbReference>
<keyword evidence="2" id="KW-1185">Reference proteome</keyword>
<proteinExistence type="predicted"/>
<evidence type="ECO:0000313" key="1">
    <source>
        <dbReference type="EMBL" id="KRY30168.1"/>
    </source>
</evidence>
<comment type="caution">
    <text evidence="1">The sequence shown here is derived from an EMBL/GenBank/DDBJ whole genome shotgun (WGS) entry which is preliminary data.</text>
</comment>
<organism evidence="1 2">
    <name type="scientific">Trichinella spiralis</name>
    <name type="common">Trichina worm</name>
    <dbReference type="NCBI Taxonomy" id="6334"/>
    <lineage>
        <taxon>Eukaryota</taxon>
        <taxon>Metazoa</taxon>
        <taxon>Ecdysozoa</taxon>
        <taxon>Nematoda</taxon>
        <taxon>Enoplea</taxon>
        <taxon>Dorylaimia</taxon>
        <taxon>Trichinellida</taxon>
        <taxon>Trichinellidae</taxon>
        <taxon>Trichinella</taxon>
    </lineage>
</organism>
<protein>
    <submittedName>
        <fullName evidence="1">Uncharacterized protein</fullName>
    </submittedName>
</protein>
<accession>A0A0V1AZF8</accession>
<dbReference type="AlphaFoldDB" id="A0A0V1AZF8"/>